<keyword evidence="3" id="KW-1185">Reference proteome</keyword>
<sequence>MPQEPLITHVKPRAMDADVLQLLIHSVQILIAQYPPEIIIAVMNDLQASYLARWRKRQFLLLPVYYALASFIFLTDIVATNAFFHRLFAALYLPVPERGGWYYSAFLAILFQSYCLLPLIQGAKELAIFRRSITYRDSDRYLTIPLYRALCLFAAVISLWLFLLIPALAGNRWQLFTVSSVLAYAALGTAAYALYRTLLVIYPDKIDFGRLVAAVQQPIP</sequence>
<keyword evidence="1" id="KW-0812">Transmembrane</keyword>
<proteinExistence type="predicted"/>
<reference evidence="2 3" key="1">
    <citation type="submission" date="2018-06" db="EMBL/GenBank/DDBJ databases">
        <authorList>
            <consortium name="Pathogen Informatics"/>
            <person name="Doyle S."/>
        </authorList>
    </citation>
    <scope>NUCLEOTIDE SEQUENCE [LARGE SCALE GENOMIC DNA]</scope>
    <source>
        <strain evidence="2 3">NCTC13294</strain>
    </source>
</reference>
<feature type="transmembrane region" description="Helical" evidence="1">
    <location>
        <begin position="175"/>
        <end position="195"/>
    </location>
</feature>
<protein>
    <submittedName>
        <fullName evidence="2">Uncharacterized protein</fullName>
    </submittedName>
</protein>
<dbReference type="RefSeq" id="WP_115612560.1">
    <property type="nucleotide sequence ID" value="NZ_JBHLZC010000001.1"/>
</dbReference>
<evidence type="ECO:0000313" key="3">
    <source>
        <dbReference type="Proteomes" id="UP000254572"/>
    </source>
</evidence>
<name>A0A381EF93_9GAMM</name>
<organism evidence="2 3">
    <name type="scientific">Cardiobacterium valvarum</name>
    <dbReference type="NCBI Taxonomy" id="194702"/>
    <lineage>
        <taxon>Bacteria</taxon>
        <taxon>Pseudomonadati</taxon>
        <taxon>Pseudomonadota</taxon>
        <taxon>Gammaproteobacteria</taxon>
        <taxon>Cardiobacteriales</taxon>
        <taxon>Cardiobacteriaceae</taxon>
        <taxon>Cardiobacterium</taxon>
    </lineage>
</organism>
<feature type="transmembrane region" description="Helical" evidence="1">
    <location>
        <begin position="100"/>
        <end position="120"/>
    </location>
</feature>
<evidence type="ECO:0000313" key="2">
    <source>
        <dbReference type="EMBL" id="SUX25543.1"/>
    </source>
</evidence>
<gene>
    <name evidence="2" type="ORF">NCTC13294_02485</name>
</gene>
<keyword evidence="1" id="KW-1133">Transmembrane helix</keyword>
<dbReference type="AlphaFoldDB" id="A0A381EF93"/>
<dbReference type="EMBL" id="UFUW01000001">
    <property type="protein sequence ID" value="SUX25543.1"/>
    <property type="molecule type" value="Genomic_DNA"/>
</dbReference>
<feature type="transmembrane region" description="Helical" evidence="1">
    <location>
        <begin position="141"/>
        <end position="169"/>
    </location>
</feature>
<evidence type="ECO:0000256" key="1">
    <source>
        <dbReference type="SAM" id="Phobius"/>
    </source>
</evidence>
<dbReference type="Proteomes" id="UP000254572">
    <property type="component" value="Unassembled WGS sequence"/>
</dbReference>
<keyword evidence="1" id="KW-0472">Membrane</keyword>
<accession>A0A381EF93</accession>
<feature type="transmembrane region" description="Helical" evidence="1">
    <location>
        <begin position="59"/>
        <end position="80"/>
    </location>
</feature>